<dbReference type="InterPro" id="IPR019533">
    <property type="entry name" value="Peptidase_S26"/>
</dbReference>
<dbReference type="NCBIfam" id="TIGR02227">
    <property type="entry name" value="sigpep_I_bact"/>
    <property type="match status" value="1"/>
</dbReference>
<dbReference type="PROSITE" id="PS00761">
    <property type="entry name" value="SPASE_I_3"/>
    <property type="match status" value="1"/>
</dbReference>
<evidence type="ECO:0000313" key="8">
    <source>
        <dbReference type="EMBL" id="OGG42170.1"/>
    </source>
</evidence>
<feature type="active site" evidence="5">
    <location>
        <position position="40"/>
    </location>
</feature>
<dbReference type="EMBL" id="MFKK01000004">
    <property type="protein sequence ID" value="OGG42170.1"/>
    <property type="molecule type" value="Genomic_DNA"/>
</dbReference>
<dbReference type="EC" id="3.4.21.89" evidence="3 6"/>
<dbReference type="PRINTS" id="PR00727">
    <property type="entry name" value="LEADERPTASE"/>
</dbReference>
<dbReference type="InterPro" id="IPR019757">
    <property type="entry name" value="Pept_S26A_signal_pept_1_Lys-AS"/>
</dbReference>
<dbReference type="InterPro" id="IPR000223">
    <property type="entry name" value="Pept_S26A_signal_pept_1"/>
</dbReference>
<dbReference type="Proteomes" id="UP000176996">
    <property type="component" value="Unassembled WGS sequence"/>
</dbReference>
<proteinExistence type="inferred from homology"/>
<evidence type="ECO:0000313" key="9">
    <source>
        <dbReference type="Proteomes" id="UP000176996"/>
    </source>
</evidence>
<dbReference type="Gene3D" id="2.10.109.10">
    <property type="entry name" value="Umud Fragment, subunit A"/>
    <property type="match status" value="1"/>
</dbReference>
<accession>A0A1F6BZ35</accession>
<dbReference type="InterPro" id="IPR019758">
    <property type="entry name" value="Pept_S26A_signal_pept_1_CS"/>
</dbReference>
<evidence type="ECO:0000256" key="5">
    <source>
        <dbReference type="PIRSR" id="PIRSR600223-1"/>
    </source>
</evidence>
<dbReference type="Pfam" id="PF10502">
    <property type="entry name" value="Peptidase_S26"/>
    <property type="match status" value="1"/>
</dbReference>
<dbReference type="GO" id="GO:0009003">
    <property type="term" value="F:signal peptidase activity"/>
    <property type="evidence" value="ECO:0007669"/>
    <property type="project" value="UniProtKB-EC"/>
</dbReference>
<dbReference type="GO" id="GO:0004252">
    <property type="term" value="F:serine-type endopeptidase activity"/>
    <property type="evidence" value="ECO:0007669"/>
    <property type="project" value="InterPro"/>
</dbReference>
<organism evidence="8 9">
    <name type="scientific">Candidatus Jorgensenbacteria bacterium RIFCSPLOWO2_01_FULL_45_25b</name>
    <dbReference type="NCBI Taxonomy" id="1798471"/>
    <lineage>
        <taxon>Bacteria</taxon>
        <taxon>Candidatus Joergenseniibacteriota</taxon>
    </lineage>
</organism>
<dbReference type="STRING" id="1798471.A3A21_01995"/>
<dbReference type="SUPFAM" id="SSF51306">
    <property type="entry name" value="LexA/Signal peptidase"/>
    <property type="match status" value="1"/>
</dbReference>
<dbReference type="PANTHER" id="PTHR43390:SF1">
    <property type="entry name" value="CHLOROPLAST PROCESSING PEPTIDASE"/>
    <property type="match status" value="1"/>
</dbReference>
<evidence type="ECO:0000256" key="2">
    <source>
        <dbReference type="ARBA" id="ARBA00009370"/>
    </source>
</evidence>
<dbReference type="GO" id="GO:0016020">
    <property type="term" value="C:membrane"/>
    <property type="evidence" value="ECO:0007669"/>
    <property type="project" value="UniProtKB-SubCell"/>
</dbReference>
<gene>
    <name evidence="8" type="ORF">A3A21_01995</name>
</gene>
<feature type="active site" evidence="5">
    <location>
        <position position="83"/>
    </location>
</feature>
<dbReference type="PANTHER" id="PTHR43390">
    <property type="entry name" value="SIGNAL PEPTIDASE I"/>
    <property type="match status" value="1"/>
</dbReference>
<protein>
    <recommendedName>
        <fullName evidence="3 6">Signal peptidase I</fullName>
        <ecNumber evidence="3 6">3.4.21.89</ecNumber>
    </recommendedName>
</protein>
<dbReference type="AlphaFoldDB" id="A0A1F6BZ35"/>
<comment type="subcellular location">
    <subcellularLocation>
        <location evidence="6">Membrane</location>
        <topology evidence="6">Single-pass type II membrane protein</topology>
    </subcellularLocation>
</comment>
<evidence type="ECO:0000256" key="4">
    <source>
        <dbReference type="ARBA" id="ARBA00022801"/>
    </source>
</evidence>
<sequence length="181" mass="20664">MVRGIAWSFFEIVETLAISLAAVFLVRTFIAQPFLVSGSSMQPSFYDGNYLLVDEVTYRLRNPERGEVAVFKYPGNHRSFYIKRVIGLPGETVEIRSGKVRVKKEGEEKKIIEEEYITPAWTSGSMELELGEGEYFVMGDNRNFSFDSRSWGPVKKSELIGMVRLRLWPVNKVMAFTAPAY</sequence>
<evidence type="ECO:0000259" key="7">
    <source>
        <dbReference type="Pfam" id="PF10502"/>
    </source>
</evidence>
<comment type="catalytic activity">
    <reaction evidence="1 6">
        <text>Cleavage of hydrophobic, N-terminal signal or leader sequences from secreted and periplasmic proteins.</text>
        <dbReference type="EC" id="3.4.21.89"/>
    </reaction>
</comment>
<feature type="domain" description="Peptidase S26" evidence="7">
    <location>
        <begin position="11"/>
        <end position="168"/>
    </location>
</feature>
<dbReference type="PROSITE" id="PS00760">
    <property type="entry name" value="SPASE_I_2"/>
    <property type="match status" value="1"/>
</dbReference>
<dbReference type="GO" id="GO:0006465">
    <property type="term" value="P:signal peptide processing"/>
    <property type="evidence" value="ECO:0007669"/>
    <property type="project" value="InterPro"/>
</dbReference>
<dbReference type="InterPro" id="IPR036286">
    <property type="entry name" value="LexA/Signal_pep-like_sf"/>
</dbReference>
<keyword evidence="6" id="KW-0645">Protease</keyword>
<reference evidence="8 9" key="1">
    <citation type="journal article" date="2016" name="Nat. Commun.">
        <title>Thousands of microbial genomes shed light on interconnected biogeochemical processes in an aquifer system.</title>
        <authorList>
            <person name="Anantharaman K."/>
            <person name="Brown C.T."/>
            <person name="Hug L.A."/>
            <person name="Sharon I."/>
            <person name="Castelle C.J."/>
            <person name="Probst A.J."/>
            <person name="Thomas B.C."/>
            <person name="Singh A."/>
            <person name="Wilkins M.J."/>
            <person name="Karaoz U."/>
            <person name="Brodie E.L."/>
            <person name="Williams K.H."/>
            <person name="Hubbard S.S."/>
            <person name="Banfield J.F."/>
        </authorList>
    </citation>
    <scope>NUCLEOTIDE SEQUENCE [LARGE SCALE GENOMIC DNA]</scope>
</reference>
<evidence type="ECO:0000256" key="1">
    <source>
        <dbReference type="ARBA" id="ARBA00000677"/>
    </source>
</evidence>
<dbReference type="CDD" id="cd06530">
    <property type="entry name" value="S26_SPase_I"/>
    <property type="match status" value="1"/>
</dbReference>
<keyword evidence="4 6" id="KW-0378">Hydrolase</keyword>
<comment type="caution">
    <text evidence="8">The sequence shown here is derived from an EMBL/GenBank/DDBJ whole genome shotgun (WGS) entry which is preliminary data.</text>
</comment>
<comment type="similarity">
    <text evidence="2 6">Belongs to the peptidase S26 family.</text>
</comment>
<name>A0A1F6BZ35_9BACT</name>
<evidence type="ECO:0000256" key="6">
    <source>
        <dbReference type="RuleBase" id="RU362042"/>
    </source>
</evidence>
<evidence type="ECO:0000256" key="3">
    <source>
        <dbReference type="ARBA" id="ARBA00013208"/>
    </source>
</evidence>